<sequence length="243" mass="26394">MSEASIAELQEGIAELREQVSALTALVQRGGHRKRALDEVDEELAGAVQVLAAAREAELRQLTAEQAMVLRRRVMEVQGQLGKGRSRRPGGESYVNLTPKQVQPKWATVEAAQRLVEADLQKLEEAEQATGPSKDEITAARGRISLVTKQRLAAHVGAGESLPPWLQAAVGSMPRPDPEPWVKAAHLVLAFRVEHEVTDPILPLGTKPSGDDAYSARRAAEYKKIAEELNKLHALGGASEFKP</sequence>
<protein>
    <recommendedName>
        <fullName evidence="4">DUF222 domain-containing protein</fullName>
    </recommendedName>
</protein>
<dbReference type="Proteomes" id="UP000517916">
    <property type="component" value="Unassembled WGS sequence"/>
</dbReference>
<dbReference type="RefSeq" id="WP_182838754.1">
    <property type="nucleotide sequence ID" value="NZ_BAAABQ010000030.1"/>
</dbReference>
<evidence type="ECO:0000256" key="1">
    <source>
        <dbReference type="SAM" id="Coils"/>
    </source>
</evidence>
<gene>
    <name evidence="2" type="ORF">BC739_005369</name>
</gene>
<organism evidence="2 3">
    <name type="scientific">Kutzneria viridogrisea</name>
    <dbReference type="NCBI Taxonomy" id="47990"/>
    <lineage>
        <taxon>Bacteria</taxon>
        <taxon>Bacillati</taxon>
        <taxon>Actinomycetota</taxon>
        <taxon>Actinomycetes</taxon>
        <taxon>Pseudonocardiales</taxon>
        <taxon>Pseudonocardiaceae</taxon>
        <taxon>Kutzneria</taxon>
    </lineage>
</organism>
<comment type="caution">
    <text evidence="2">The sequence shown here is derived from an EMBL/GenBank/DDBJ whole genome shotgun (WGS) entry which is preliminary data.</text>
</comment>
<reference evidence="2 3" key="1">
    <citation type="submission" date="2020-08" db="EMBL/GenBank/DDBJ databases">
        <title>Genomic Encyclopedia of Archaeal and Bacterial Type Strains, Phase II (KMG-II): from individual species to whole genera.</title>
        <authorList>
            <person name="Goeker M."/>
        </authorList>
    </citation>
    <scope>NUCLEOTIDE SEQUENCE [LARGE SCALE GENOMIC DNA]</scope>
    <source>
        <strain evidence="2 3">DSM 43850</strain>
    </source>
</reference>
<proteinExistence type="predicted"/>
<name>A0ABR6BML6_9PSEU</name>
<evidence type="ECO:0008006" key="4">
    <source>
        <dbReference type="Google" id="ProtNLM"/>
    </source>
</evidence>
<dbReference type="EMBL" id="JACJID010000004">
    <property type="protein sequence ID" value="MBA8928152.1"/>
    <property type="molecule type" value="Genomic_DNA"/>
</dbReference>
<evidence type="ECO:0000313" key="2">
    <source>
        <dbReference type="EMBL" id="MBA8928152.1"/>
    </source>
</evidence>
<keyword evidence="1" id="KW-0175">Coiled coil</keyword>
<feature type="coiled-coil region" evidence="1">
    <location>
        <begin position="6"/>
        <end position="57"/>
    </location>
</feature>
<evidence type="ECO:0000313" key="3">
    <source>
        <dbReference type="Proteomes" id="UP000517916"/>
    </source>
</evidence>
<keyword evidence="3" id="KW-1185">Reference proteome</keyword>
<accession>A0ABR6BML6</accession>